<evidence type="ECO:0000256" key="2">
    <source>
        <dbReference type="ARBA" id="ARBA00022801"/>
    </source>
</evidence>
<accession>A0A8J5IF18</accession>
<keyword evidence="2" id="KW-0378">Hydrolase</keyword>
<protein>
    <recommendedName>
        <fullName evidence="3">Ubiquitin-like protease family profile domain-containing protein</fullName>
    </recommendedName>
</protein>
<dbReference type="EMBL" id="JAENGY010003708">
    <property type="protein sequence ID" value="KAG6941375.1"/>
    <property type="molecule type" value="Genomic_DNA"/>
</dbReference>
<organism evidence="4 5">
    <name type="scientific">Phytophthora aleatoria</name>
    <dbReference type="NCBI Taxonomy" id="2496075"/>
    <lineage>
        <taxon>Eukaryota</taxon>
        <taxon>Sar</taxon>
        <taxon>Stramenopiles</taxon>
        <taxon>Oomycota</taxon>
        <taxon>Peronosporomycetes</taxon>
        <taxon>Peronosporales</taxon>
        <taxon>Peronosporaceae</taxon>
        <taxon>Phytophthora</taxon>
    </lineage>
</organism>
<keyword evidence="1" id="KW-0645">Protease</keyword>
<gene>
    <name evidence="4" type="ORF">JG688_00018702</name>
</gene>
<name>A0A8J5IF18_9STRA</name>
<dbReference type="AlphaFoldDB" id="A0A8J5IF18"/>
<dbReference type="Proteomes" id="UP000709295">
    <property type="component" value="Unassembled WGS sequence"/>
</dbReference>
<dbReference type="InterPro" id="IPR003653">
    <property type="entry name" value="Peptidase_C48_C"/>
</dbReference>
<evidence type="ECO:0000256" key="1">
    <source>
        <dbReference type="ARBA" id="ARBA00022670"/>
    </source>
</evidence>
<evidence type="ECO:0000313" key="5">
    <source>
        <dbReference type="Proteomes" id="UP000709295"/>
    </source>
</evidence>
<dbReference type="GO" id="GO:0008234">
    <property type="term" value="F:cysteine-type peptidase activity"/>
    <property type="evidence" value="ECO:0007669"/>
    <property type="project" value="InterPro"/>
</dbReference>
<feature type="non-terminal residue" evidence="4">
    <location>
        <position position="141"/>
    </location>
</feature>
<keyword evidence="5" id="KW-1185">Reference proteome</keyword>
<evidence type="ECO:0000313" key="4">
    <source>
        <dbReference type="EMBL" id="KAG6941375.1"/>
    </source>
</evidence>
<sequence>TTLPTLKTPAPERGSRIPPLTLSLVGATEEYVSMPLNISSSHWACLVLDSARKTIYCYNSMDKRLHHNLLEEHRYQITLVHSPLQNDGYHCGLFVCLFFWRRLVNEVGSDYSESGLMRRRWNILRMIVQATMNKDSKDQSN</sequence>
<dbReference type="PROSITE" id="PS50600">
    <property type="entry name" value="ULP_PROTEASE"/>
    <property type="match status" value="1"/>
</dbReference>
<evidence type="ECO:0000259" key="3">
    <source>
        <dbReference type="PROSITE" id="PS50600"/>
    </source>
</evidence>
<comment type="caution">
    <text evidence="4">The sequence shown here is derived from an EMBL/GenBank/DDBJ whole genome shotgun (WGS) entry which is preliminary data.</text>
</comment>
<dbReference type="Pfam" id="PF02902">
    <property type="entry name" value="Peptidase_C48"/>
    <property type="match status" value="1"/>
</dbReference>
<proteinExistence type="predicted"/>
<feature type="domain" description="Ubiquitin-like protease family profile" evidence="3">
    <location>
        <begin position="1"/>
        <end position="102"/>
    </location>
</feature>
<dbReference type="GO" id="GO:0006508">
    <property type="term" value="P:proteolysis"/>
    <property type="evidence" value="ECO:0007669"/>
    <property type="project" value="UniProtKB-KW"/>
</dbReference>
<reference evidence="4" key="1">
    <citation type="submission" date="2021-01" db="EMBL/GenBank/DDBJ databases">
        <title>Phytophthora aleatoria, a newly-described species from Pinus radiata is distinct from Phytophthora cactorum isolates based on comparative genomics.</title>
        <authorList>
            <person name="Mcdougal R."/>
            <person name="Panda P."/>
            <person name="Williams N."/>
            <person name="Studholme D.J."/>
        </authorList>
    </citation>
    <scope>NUCLEOTIDE SEQUENCE</scope>
    <source>
        <strain evidence="4">NZFS 4037</strain>
    </source>
</reference>